<comment type="similarity">
    <text evidence="1">Belongs to the peptidase S1 family. CLIP subfamily.</text>
</comment>
<protein>
    <submittedName>
        <fullName evidence="2">Uncharacterized protein</fullName>
    </submittedName>
</protein>
<evidence type="ECO:0000313" key="2">
    <source>
        <dbReference type="EnsemblMetazoa" id="PPAI002616-PA"/>
    </source>
</evidence>
<reference evidence="2" key="1">
    <citation type="submission" date="2022-08" db="UniProtKB">
        <authorList>
            <consortium name="EnsemblMetazoa"/>
        </authorList>
    </citation>
    <scope>IDENTIFICATION</scope>
    <source>
        <strain evidence="2">Israel</strain>
    </source>
</reference>
<dbReference type="GO" id="GO:0004252">
    <property type="term" value="F:serine-type endopeptidase activity"/>
    <property type="evidence" value="ECO:0007669"/>
    <property type="project" value="InterPro"/>
</dbReference>
<organism evidence="2 3">
    <name type="scientific">Phlebotomus papatasi</name>
    <name type="common">Sandfly</name>
    <dbReference type="NCBI Taxonomy" id="29031"/>
    <lineage>
        <taxon>Eukaryota</taxon>
        <taxon>Metazoa</taxon>
        <taxon>Ecdysozoa</taxon>
        <taxon>Arthropoda</taxon>
        <taxon>Hexapoda</taxon>
        <taxon>Insecta</taxon>
        <taxon>Pterygota</taxon>
        <taxon>Neoptera</taxon>
        <taxon>Endopterygota</taxon>
        <taxon>Diptera</taxon>
        <taxon>Nematocera</taxon>
        <taxon>Psychodoidea</taxon>
        <taxon>Psychodidae</taxon>
        <taxon>Phlebotomus</taxon>
        <taxon>Phlebotomus</taxon>
    </lineage>
</organism>
<dbReference type="Gene3D" id="2.40.10.10">
    <property type="entry name" value="Trypsin-like serine proteases"/>
    <property type="match status" value="1"/>
</dbReference>
<dbReference type="VEuPathDB" id="VectorBase:PPAPM1_006394"/>
<name>A0A1B0D559_PHLPP</name>
<sequence length="110" mass="12235">MNTPVPIHTLYKVQRDSCRHEKTNSPGICKLVFECREAISDIRQGIPLTHCGWQVIPLIVGGTNAKPREFPHMALIGYGDNVNSLQWNCGGSLISEKFVLSAAHCVFSRE</sequence>
<dbReference type="InterPro" id="IPR051333">
    <property type="entry name" value="CLIP_Serine_Protease"/>
</dbReference>
<evidence type="ECO:0000313" key="3">
    <source>
        <dbReference type="Proteomes" id="UP000092462"/>
    </source>
</evidence>
<dbReference type="PANTHER" id="PTHR24260">
    <property type="match status" value="1"/>
</dbReference>
<proteinExistence type="inferred from homology"/>
<dbReference type="EnsemblMetazoa" id="PPAI002616-RA">
    <property type="protein sequence ID" value="PPAI002616-PA"/>
    <property type="gene ID" value="PPAI002616"/>
</dbReference>
<dbReference type="PROSITE" id="PS00134">
    <property type="entry name" value="TRYPSIN_HIS"/>
    <property type="match status" value="1"/>
</dbReference>
<dbReference type="InterPro" id="IPR018114">
    <property type="entry name" value="TRYPSIN_HIS"/>
</dbReference>
<dbReference type="InterPro" id="IPR043504">
    <property type="entry name" value="Peptidase_S1_PA_chymotrypsin"/>
</dbReference>
<dbReference type="SUPFAM" id="SSF50494">
    <property type="entry name" value="Trypsin-like serine proteases"/>
    <property type="match status" value="1"/>
</dbReference>
<dbReference type="EMBL" id="AJVK01025110">
    <property type="status" value="NOT_ANNOTATED_CDS"/>
    <property type="molecule type" value="Genomic_DNA"/>
</dbReference>
<evidence type="ECO:0000256" key="1">
    <source>
        <dbReference type="ARBA" id="ARBA00024195"/>
    </source>
</evidence>
<dbReference type="PANTHER" id="PTHR24260:SF147">
    <property type="entry name" value="EG:BACR7A4.3 PROTEIN-RELATED"/>
    <property type="match status" value="1"/>
</dbReference>
<dbReference type="Proteomes" id="UP000092462">
    <property type="component" value="Unassembled WGS sequence"/>
</dbReference>
<keyword evidence="3" id="KW-1185">Reference proteome</keyword>
<dbReference type="GO" id="GO:0006508">
    <property type="term" value="P:proteolysis"/>
    <property type="evidence" value="ECO:0007669"/>
    <property type="project" value="InterPro"/>
</dbReference>
<dbReference type="InterPro" id="IPR001254">
    <property type="entry name" value="Trypsin_dom"/>
</dbReference>
<dbReference type="AlphaFoldDB" id="A0A1B0D559"/>
<dbReference type="InterPro" id="IPR009003">
    <property type="entry name" value="Peptidase_S1_PA"/>
</dbReference>
<accession>A0A1B0D559</accession>
<dbReference type="Pfam" id="PF00089">
    <property type="entry name" value="Trypsin"/>
    <property type="match status" value="1"/>
</dbReference>
<dbReference type="VEuPathDB" id="VectorBase:PPAI002616"/>